<organism evidence="2 3">
    <name type="scientific">Homarus americanus</name>
    <name type="common">American lobster</name>
    <dbReference type="NCBI Taxonomy" id="6706"/>
    <lineage>
        <taxon>Eukaryota</taxon>
        <taxon>Metazoa</taxon>
        <taxon>Ecdysozoa</taxon>
        <taxon>Arthropoda</taxon>
        <taxon>Crustacea</taxon>
        <taxon>Multicrustacea</taxon>
        <taxon>Malacostraca</taxon>
        <taxon>Eumalacostraca</taxon>
        <taxon>Eucarida</taxon>
        <taxon>Decapoda</taxon>
        <taxon>Pleocyemata</taxon>
        <taxon>Astacidea</taxon>
        <taxon>Nephropoidea</taxon>
        <taxon>Nephropidae</taxon>
        <taxon>Homarus</taxon>
    </lineage>
</organism>
<name>A0A8J5N0H0_HOMAM</name>
<proteinExistence type="predicted"/>
<keyword evidence="3" id="KW-1185">Reference proteome</keyword>
<protein>
    <submittedName>
        <fullName evidence="2">Uncharacterized protein</fullName>
    </submittedName>
</protein>
<gene>
    <name evidence="2" type="ORF">Hamer_G012223</name>
</gene>
<keyword evidence="1" id="KW-0472">Membrane</keyword>
<keyword evidence="1" id="KW-1133">Transmembrane helix</keyword>
<feature type="transmembrane region" description="Helical" evidence="1">
    <location>
        <begin position="53"/>
        <end position="77"/>
    </location>
</feature>
<keyword evidence="1" id="KW-0812">Transmembrane</keyword>
<reference evidence="2" key="1">
    <citation type="journal article" date="2021" name="Sci. Adv.">
        <title>The American lobster genome reveals insights on longevity, neural, and immune adaptations.</title>
        <authorList>
            <person name="Polinski J.M."/>
            <person name="Zimin A.V."/>
            <person name="Clark K.F."/>
            <person name="Kohn A.B."/>
            <person name="Sadowski N."/>
            <person name="Timp W."/>
            <person name="Ptitsyn A."/>
            <person name="Khanna P."/>
            <person name="Romanova D.Y."/>
            <person name="Williams P."/>
            <person name="Greenwood S.J."/>
            <person name="Moroz L.L."/>
            <person name="Walt D.R."/>
            <person name="Bodnar A.G."/>
        </authorList>
    </citation>
    <scope>NUCLEOTIDE SEQUENCE</scope>
    <source>
        <strain evidence="2">GMGI-L3</strain>
    </source>
</reference>
<accession>A0A8J5N0H0</accession>
<dbReference type="EMBL" id="JAHLQT010014894">
    <property type="protein sequence ID" value="KAG7170002.1"/>
    <property type="molecule type" value="Genomic_DNA"/>
</dbReference>
<comment type="caution">
    <text evidence="2">The sequence shown here is derived from an EMBL/GenBank/DDBJ whole genome shotgun (WGS) entry which is preliminary data.</text>
</comment>
<dbReference type="AlphaFoldDB" id="A0A8J5N0H0"/>
<evidence type="ECO:0000256" key="1">
    <source>
        <dbReference type="SAM" id="Phobius"/>
    </source>
</evidence>
<evidence type="ECO:0000313" key="2">
    <source>
        <dbReference type="EMBL" id="KAG7170002.1"/>
    </source>
</evidence>
<evidence type="ECO:0000313" key="3">
    <source>
        <dbReference type="Proteomes" id="UP000747542"/>
    </source>
</evidence>
<sequence>MRGVWLSGNPEVAADLGGDGVDDVATVGVVVTVVDTVGVVVRLGVVVVKVVPVFINLLHGLLLLGTFYSYPSASVFLGSSQHTWRRRQGSRNIVDGYDKIAAGGGGGGG</sequence>
<dbReference type="Proteomes" id="UP000747542">
    <property type="component" value="Unassembled WGS sequence"/>
</dbReference>